<keyword evidence="3" id="KW-1003">Cell membrane</keyword>
<dbReference type="EMBL" id="CP147404">
    <property type="protein sequence ID" value="WXB91523.1"/>
    <property type="molecule type" value="Genomic_DNA"/>
</dbReference>
<dbReference type="Gene3D" id="3.30.240.20">
    <property type="entry name" value="bsu07140 like domains"/>
    <property type="match status" value="1"/>
</dbReference>
<comment type="similarity">
    <text evidence="2">Belongs to the UPF0702 family.</text>
</comment>
<keyword evidence="4 8" id="KW-0812">Transmembrane</keyword>
<feature type="transmembrane region" description="Helical" evidence="8">
    <location>
        <begin position="59"/>
        <end position="77"/>
    </location>
</feature>
<evidence type="ECO:0000256" key="1">
    <source>
        <dbReference type="ARBA" id="ARBA00004651"/>
    </source>
</evidence>
<protein>
    <submittedName>
        <fullName evidence="10">YetF domain-containing protein</fullName>
    </submittedName>
</protein>
<evidence type="ECO:0000256" key="7">
    <source>
        <dbReference type="SAM" id="MobiDB-lite"/>
    </source>
</evidence>
<comment type="subcellular location">
    <subcellularLocation>
        <location evidence="1">Cell membrane</location>
        <topology evidence="1">Multi-pass membrane protein</topology>
    </subcellularLocation>
</comment>
<gene>
    <name evidence="10" type="ORF">WDJ61_09525</name>
</gene>
<dbReference type="PANTHER" id="PTHR34582">
    <property type="entry name" value="UPF0702 TRANSMEMBRANE PROTEIN YCAP"/>
    <property type="match status" value="1"/>
</dbReference>
<reference evidence="10 11" key="1">
    <citation type="submission" date="2024-02" db="EMBL/GenBank/DDBJ databases">
        <title>Seven novel Bacillus-like species.</title>
        <authorList>
            <person name="Liu G."/>
        </authorList>
    </citation>
    <scope>NUCLEOTIDE SEQUENCE [LARGE SCALE GENOMIC DNA]</scope>
    <source>
        <strain evidence="10 11">FJAT-52991</strain>
    </source>
</reference>
<dbReference type="PANTHER" id="PTHR34582:SF2">
    <property type="entry name" value="UPF0702 TRANSMEMBRANE PROTEIN YDFR"/>
    <property type="match status" value="1"/>
</dbReference>
<organism evidence="10 11">
    <name type="scientific">Bacillus kandeliae</name>
    <dbReference type="NCBI Taxonomy" id="3129297"/>
    <lineage>
        <taxon>Bacteria</taxon>
        <taxon>Bacillati</taxon>
        <taxon>Bacillota</taxon>
        <taxon>Bacilli</taxon>
        <taxon>Bacillales</taxon>
        <taxon>Bacillaceae</taxon>
        <taxon>Bacillus</taxon>
    </lineage>
</organism>
<dbReference type="RefSeq" id="WP_338749092.1">
    <property type="nucleotide sequence ID" value="NZ_CP147404.1"/>
</dbReference>
<evidence type="ECO:0000259" key="9">
    <source>
        <dbReference type="Pfam" id="PF04239"/>
    </source>
</evidence>
<name>A0ABZ2N1H6_9BACI</name>
<keyword evidence="5 8" id="KW-1133">Transmembrane helix</keyword>
<evidence type="ECO:0000256" key="6">
    <source>
        <dbReference type="ARBA" id="ARBA00023136"/>
    </source>
</evidence>
<dbReference type="InterPro" id="IPR023090">
    <property type="entry name" value="UPF0702_alpha/beta_dom_sf"/>
</dbReference>
<evidence type="ECO:0000313" key="10">
    <source>
        <dbReference type="EMBL" id="WXB91523.1"/>
    </source>
</evidence>
<proteinExistence type="inferred from homology"/>
<dbReference type="Proteomes" id="UP001387364">
    <property type="component" value="Chromosome"/>
</dbReference>
<dbReference type="Pfam" id="PF04239">
    <property type="entry name" value="DUF421"/>
    <property type="match status" value="1"/>
</dbReference>
<evidence type="ECO:0000256" key="2">
    <source>
        <dbReference type="ARBA" id="ARBA00006448"/>
    </source>
</evidence>
<feature type="transmembrane region" description="Helical" evidence="8">
    <location>
        <begin position="33"/>
        <end position="53"/>
    </location>
</feature>
<feature type="region of interest" description="Disordered" evidence="7">
    <location>
        <begin position="167"/>
        <end position="195"/>
    </location>
</feature>
<keyword evidence="11" id="KW-1185">Reference proteome</keyword>
<evidence type="ECO:0000256" key="8">
    <source>
        <dbReference type="SAM" id="Phobius"/>
    </source>
</evidence>
<accession>A0ABZ2N1H6</accession>
<evidence type="ECO:0000256" key="5">
    <source>
        <dbReference type="ARBA" id="ARBA00022989"/>
    </source>
</evidence>
<feature type="domain" description="YetF C-terminal" evidence="9">
    <location>
        <begin position="80"/>
        <end position="149"/>
    </location>
</feature>
<evidence type="ECO:0000256" key="4">
    <source>
        <dbReference type="ARBA" id="ARBA00022692"/>
    </source>
</evidence>
<keyword evidence="6 8" id="KW-0472">Membrane</keyword>
<feature type="transmembrane region" description="Helical" evidence="8">
    <location>
        <begin position="7"/>
        <end position="26"/>
    </location>
</feature>
<evidence type="ECO:0000313" key="11">
    <source>
        <dbReference type="Proteomes" id="UP001387364"/>
    </source>
</evidence>
<evidence type="ECO:0000256" key="3">
    <source>
        <dbReference type="ARBA" id="ARBA00022475"/>
    </source>
</evidence>
<dbReference type="InterPro" id="IPR007353">
    <property type="entry name" value="DUF421"/>
</dbReference>
<sequence length="195" mass="21748">MGEFLEVAGKACLMLFVGIVLLRIAGRKSVTHMTVAQTVIMISIGSIIIQPFIEHKLAGSIIAASVFVAILLIMEWLQIKFNFMERLLTGVGIPVIQNGQLVEKNLRKLRYTVDQLETKLREKGVSSIDYVKWATVEPNGKVSYELKEEHKPLTKKDLYDMLPHLALPPTEKPVGPLFKETDPQASSAPVPDQLQ</sequence>